<sequence length="262" mass="29706">MRKQFLTFSATALLLGGLVGCNTNEGAMDNNENVRPFGYYSNEGDNSTGDDQNGNAYTLDDNDGPLTEIMDRNTRNDRTHNTRYGALNRKEGNQNREGNIEEINDHERYIIGDDGDKDNHHGSNDINYHGHLNDEDNTARSTGYYNNYDGNLAERITDRVEGIKNVDDVRTVIMGDNILVAIDTNDRNDANVEKEVQKAVKPLAKGKNINVVTDEGTYSRVRNLDNDIRQGNRRETIDADMKDLFRNVDETLRRPFTDNNNR</sequence>
<keyword evidence="2" id="KW-0449">Lipoprotein</keyword>
<feature type="compositionally biased region" description="Polar residues" evidence="1">
    <location>
        <begin position="43"/>
        <end position="56"/>
    </location>
</feature>
<evidence type="ECO:0000313" key="3">
    <source>
        <dbReference type="Proteomes" id="UP001516662"/>
    </source>
</evidence>
<reference evidence="2 3" key="1">
    <citation type="submission" date="2020-10" db="EMBL/GenBank/DDBJ databases">
        <title>Bacillus sp. HD4P25, an endophyte from a halophyte.</title>
        <authorList>
            <person name="Sun J.-Q."/>
        </authorList>
    </citation>
    <scope>NUCLEOTIDE SEQUENCE [LARGE SCALE GENOMIC DNA]</scope>
    <source>
        <strain evidence="2 3">YIM 93174</strain>
    </source>
</reference>
<dbReference type="PROSITE" id="PS51257">
    <property type="entry name" value="PROKAR_LIPOPROTEIN"/>
    <property type="match status" value="1"/>
</dbReference>
<gene>
    <name evidence="2" type="ORF">IMZ08_08650</name>
</gene>
<dbReference type="RefSeq" id="WP_193535579.1">
    <property type="nucleotide sequence ID" value="NZ_JADCLJ010000019.1"/>
</dbReference>
<dbReference type="EMBL" id="JADCLJ010000019">
    <property type="protein sequence ID" value="MBE4908121.1"/>
    <property type="molecule type" value="Genomic_DNA"/>
</dbReference>
<comment type="caution">
    <text evidence="2">The sequence shown here is derived from an EMBL/GenBank/DDBJ whole genome shotgun (WGS) entry which is preliminary data.</text>
</comment>
<name>A0ABR9QI01_9BACI</name>
<evidence type="ECO:0000256" key="1">
    <source>
        <dbReference type="SAM" id="MobiDB-lite"/>
    </source>
</evidence>
<dbReference type="Pfam" id="PF09580">
    <property type="entry name" value="Spore_YhcN_YlaJ"/>
    <property type="match status" value="1"/>
</dbReference>
<keyword evidence="3" id="KW-1185">Reference proteome</keyword>
<accession>A0ABR9QI01</accession>
<feature type="region of interest" description="Disordered" evidence="1">
    <location>
        <begin position="32"/>
        <end position="66"/>
    </location>
</feature>
<proteinExistence type="predicted"/>
<dbReference type="Proteomes" id="UP001516662">
    <property type="component" value="Unassembled WGS sequence"/>
</dbReference>
<organism evidence="2 3">
    <name type="scientific">Litchfieldia luteola</name>
    <dbReference type="NCBI Taxonomy" id="682179"/>
    <lineage>
        <taxon>Bacteria</taxon>
        <taxon>Bacillati</taxon>
        <taxon>Bacillota</taxon>
        <taxon>Bacilli</taxon>
        <taxon>Bacillales</taxon>
        <taxon>Bacillaceae</taxon>
        <taxon>Litchfieldia</taxon>
    </lineage>
</organism>
<dbReference type="InterPro" id="IPR019076">
    <property type="entry name" value="Spore_lipoprot_YhcN/YlaJ-like"/>
</dbReference>
<protein>
    <submittedName>
        <fullName evidence="2">YhcN/YlaJ family sporulation lipoprotein</fullName>
    </submittedName>
</protein>
<evidence type="ECO:0000313" key="2">
    <source>
        <dbReference type="EMBL" id="MBE4908121.1"/>
    </source>
</evidence>